<dbReference type="AlphaFoldDB" id="M5F034"/>
<name>M5F034_9HYPH</name>
<protein>
    <submittedName>
        <fullName evidence="1">Uncharacterized protein</fullName>
    </submittedName>
</protein>
<evidence type="ECO:0000313" key="1">
    <source>
        <dbReference type="EMBL" id="CCV05171.1"/>
    </source>
</evidence>
<gene>
    <name evidence="1" type="ORF">MESS2_1500016</name>
</gene>
<sequence length="64" mass="7607">MDLEKRWVGCTIERVDFDLLDTAELNQRKMLGPNQYLYDPIPRARRFIDRVDHTEAAERALRST</sequence>
<comment type="caution">
    <text evidence="1">The sequence shown here is derived from an EMBL/GenBank/DDBJ whole genome shotgun (WGS) entry which is preliminary data.</text>
</comment>
<proteinExistence type="predicted"/>
<accession>M5F034</accession>
<dbReference type="EMBL" id="CAUM01000058">
    <property type="protein sequence ID" value="CCV05171.1"/>
    <property type="molecule type" value="Genomic_DNA"/>
</dbReference>
<organism evidence="1 2">
    <name type="scientific">Mesorhizobium metallidurans STM 2683</name>
    <dbReference type="NCBI Taxonomy" id="1297569"/>
    <lineage>
        <taxon>Bacteria</taxon>
        <taxon>Pseudomonadati</taxon>
        <taxon>Pseudomonadota</taxon>
        <taxon>Alphaproteobacteria</taxon>
        <taxon>Hyphomicrobiales</taxon>
        <taxon>Phyllobacteriaceae</taxon>
        <taxon>Mesorhizobium</taxon>
    </lineage>
</organism>
<keyword evidence="2" id="KW-1185">Reference proteome</keyword>
<evidence type="ECO:0000313" key="2">
    <source>
        <dbReference type="Proteomes" id="UP000012062"/>
    </source>
</evidence>
<reference evidence="1 2" key="1">
    <citation type="submission" date="2013-02" db="EMBL/GenBank/DDBJ databases">
        <authorList>
            <person name="Genoscope - CEA"/>
        </authorList>
    </citation>
    <scope>NUCLEOTIDE SEQUENCE [LARGE SCALE GENOMIC DNA]</scope>
    <source>
        <strain evidence="1 2">STM 2683</strain>
    </source>
</reference>
<dbReference type="Proteomes" id="UP000012062">
    <property type="component" value="Unassembled WGS sequence"/>
</dbReference>